<comment type="caution">
    <text evidence="2">The sequence shown here is derived from an EMBL/GenBank/DDBJ whole genome shotgun (WGS) entry which is preliminary data.</text>
</comment>
<protein>
    <recommendedName>
        <fullName evidence="1">Putative membrane protein insertion efficiency factor</fullName>
    </recommendedName>
</protein>
<comment type="function">
    <text evidence="1">Could be involved in insertion of integral membrane proteins into the membrane.</text>
</comment>
<reference evidence="2" key="1">
    <citation type="submission" date="2022-06" db="EMBL/GenBank/DDBJ databases">
        <title>Aeoliella straminimaris, a novel planctomycete from sediments.</title>
        <authorList>
            <person name="Vitorino I.R."/>
            <person name="Lage O.M."/>
        </authorList>
    </citation>
    <scope>NUCLEOTIDE SEQUENCE</scope>
    <source>
        <strain evidence="2">ICT_H6.2</strain>
    </source>
</reference>
<keyword evidence="3" id="KW-1185">Reference proteome</keyword>
<evidence type="ECO:0000256" key="1">
    <source>
        <dbReference type="HAMAP-Rule" id="MF_00386"/>
    </source>
</evidence>
<organism evidence="2 3">
    <name type="scientific">Aeoliella straminimaris</name>
    <dbReference type="NCBI Taxonomy" id="2954799"/>
    <lineage>
        <taxon>Bacteria</taxon>
        <taxon>Pseudomonadati</taxon>
        <taxon>Planctomycetota</taxon>
        <taxon>Planctomycetia</taxon>
        <taxon>Pirellulales</taxon>
        <taxon>Lacipirellulaceae</taxon>
        <taxon>Aeoliella</taxon>
    </lineage>
</organism>
<dbReference type="Proteomes" id="UP001155241">
    <property type="component" value="Unassembled WGS sequence"/>
</dbReference>
<dbReference type="PANTHER" id="PTHR33383:SF1">
    <property type="entry name" value="MEMBRANE PROTEIN INSERTION EFFICIENCY FACTOR-RELATED"/>
    <property type="match status" value="1"/>
</dbReference>
<sequence length="69" mass="7917">MPEFILVAMVRVYQKCVSPLIGPHCRFQPSCSEYFIQAVKKYGAIRGSWRGVKRIARCHPWHPGGYDPP</sequence>
<dbReference type="AlphaFoldDB" id="A0A9X2F6D6"/>
<keyword evidence="1" id="KW-1003">Cell membrane</keyword>
<dbReference type="RefSeq" id="WP_252851170.1">
    <property type="nucleotide sequence ID" value="NZ_JAMXLR010000017.1"/>
</dbReference>
<dbReference type="Pfam" id="PF01809">
    <property type="entry name" value="YidD"/>
    <property type="match status" value="1"/>
</dbReference>
<dbReference type="InterPro" id="IPR002696">
    <property type="entry name" value="Membr_insert_effic_factor_YidD"/>
</dbReference>
<dbReference type="HAMAP" id="MF_00386">
    <property type="entry name" value="UPF0161_YidD"/>
    <property type="match status" value="1"/>
</dbReference>
<dbReference type="EMBL" id="JAMXLR010000017">
    <property type="protein sequence ID" value="MCO6043070.1"/>
    <property type="molecule type" value="Genomic_DNA"/>
</dbReference>
<dbReference type="PANTHER" id="PTHR33383">
    <property type="entry name" value="MEMBRANE PROTEIN INSERTION EFFICIENCY FACTOR-RELATED"/>
    <property type="match status" value="1"/>
</dbReference>
<comment type="subcellular location">
    <subcellularLocation>
        <location evidence="1">Cell membrane</location>
        <topology evidence="1">Peripheral membrane protein</topology>
        <orientation evidence="1">Cytoplasmic side</orientation>
    </subcellularLocation>
</comment>
<comment type="similarity">
    <text evidence="1">Belongs to the UPF0161 family.</text>
</comment>
<proteinExistence type="inferred from homology"/>
<keyword evidence="1" id="KW-0472">Membrane</keyword>
<evidence type="ECO:0000313" key="2">
    <source>
        <dbReference type="EMBL" id="MCO6043070.1"/>
    </source>
</evidence>
<evidence type="ECO:0000313" key="3">
    <source>
        <dbReference type="Proteomes" id="UP001155241"/>
    </source>
</evidence>
<accession>A0A9X2F6D6</accession>
<dbReference type="GO" id="GO:0005886">
    <property type="term" value="C:plasma membrane"/>
    <property type="evidence" value="ECO:0007669"/>
    <property type="project" value="UniProtKB-SubCell"/>
</dbReference>
<name>A0A9X2F6D6_9BACT</name>
<gene>
    <name evidence="2" type="primary">yidD</name>
    <name evidence="2" type="ORF">NG895_04055</name>
</gene>
<dbReference type="SMART" id="SM01234">
    <property type="entry name" value="Haemolytic"/>
    <property type="match status" value="1"/>
</dbReference>
<dbReference type="NCBIfam" id="TIGR00278">
    <property type="entry name" value="membrane protein insertion efficiency factor YidD"/>
    <property type="match status" value="1"/>
</dbReference>